<reference evidence="1 2" key="1">
    <citation type="submission" date="2024-09" db="EMBL/GenBank/DDBJ databases">
        <authorList>
            <person name="Lee S.D."/>
        </authorList>
    </citation>
    <scope>NUCLEOTIDE SEQUENCE [LARGE SCALE GENOMIC DNA]</scope>
    <source>
        <strain evidence="1 2">N8-3</strain>
    </source>
</reference>
<gene>
    <name evidence="1" type="ORF">ACEZDE_09945</name>
</gene>
<dbReference type="RefSeq" id="WP_380534663.1">
    <property type="nucleotide sequence ID" value="NZ_JBHFAB010000006.1"/>
</dbReference>
<protein>
    <submittedName>
        <fullName evidence="1">Uncharacterized protein</fullName>
    </submittedName>
</protein>
<dbReference type="Proteomes" id="UP001592531">
    <property type="component" value="Unassembled WGS sequence"/>
</dbReference>
<name>A0ABV6VT84_9ACTN</name>
<accession>A0ABV6VT84</accession>
<evidence type="ECO:0000313" key="2">
    <source>
        <dbReference type="Proteomes" id="UP001592531"/>
    </source>
</evidence>
<evidence type="ECO:0000313" key="1">
    <source>
        <dbReference type="EMBL" id="MFC1416964.1"/>
    </source>
</evidence>
<keyword evidence="2" id="KW-1185">Reference proteome</keyword>
<sequence>MIEIQPPTGATKAGYCGGCDKWTPKARVVAEVHGDTGAGGTVLRCADCDAAAAARARRRR</sequence>
<organism evidence="1 2">
    <name type="scientific">Streptacidiphilus cavernicola</name>
    <dbReference type="NCBI Taxonomy" id="3342716"/>
    <lineage>
        <taxon>Bacteria</taxon>
        <taxon>Bacillati</taxon>
        <taxon>Actinomycetota</taxon>
        <taxon>Actinomycetes</taxon>
        <taxon>Kitasatosporales</taxon>
        <taxon>Streptomycetaceae</taxon>
        <taxon>Streptacidiphilus</taxon>
    </lineage>
</organism>
<comment type="caution">
    <text evidence="1">The sequence shown here is derived from an EMBL/GenBank/DDBJ whole genome shotgun (WGS) entry which is preliminary data.</text>
</comment>
<proteinExistence type="predicted"/>
<dbReference type="EMBL" id="JBHFAB010000006">
    <property type="protein sequence ID" value="MFC1416964.1"/>
    <property type="molecule type" value="Genomic_DNA"/>
</dbReference>